<comment type="caution">
    <text evidence="1">The sequence shown here is derived from an EMBL/GenBank/DDBJ whole genome shotgun (WGS) entry which is preliminary data.</text>
</comment>
<organism evidence="1 2">
    <name type="scientific">Araneus ventricosus</name>
    <name type="common">Orbweaver spider</name>
    <name type="synonym">Epeira ventricosa</name>
    <dbReference type="NCBI Taxonomy" id="182803"/>
    <lineage>
        <taxon>Eukaryota</taxon>
        <taxon>Metazoa</taxon>
        <taxon>Ecdysozoa</taxon>
        <taxon>Arthropoda</taxon>
        <taxon>Chelicerata</taxon>
        <taxon>Arachnida</taxon>
        <taxon>Araneae</taxon>
        <taxon>Araneomorphae</taxon>
        <taxon>Entelegynae</taxon>
        <taxon>Araneoidea</taxon>
        <taxon>Araneidae</taxon>
        <taxon>Araneus</taxon>
    </lineage>
</organism>
<keyword evidence="2" id="KW-1185">Reference proteome</keyword>
<evidence type="ECO:0000313" key="1">
    <source>
        <dbReference type="EMBL" id="GBN47061.1"/>
    </source>
</evidence>
<gene>
    <name evidence="1" type="ORF">AVEN_260709_1</name>
</gene>
<sequence>MKDFCAHRSRSGLVVQSSLRSYRIAGSRPYSNKGPQWLCGTVFATKLQDRKFKTLFEQGVPVGIVIRLQDQRGPCSRPDSTKYPPCLWHGCWFNLTSRVKCHPAGVAWIIVEGVPAQKSFSLSVQSSKSTNRHCVDSKRDFNRSKLN</sequence>
<dbReference type="EMBL" id="BGPR01291546">
    <property type="protein sequence ID" value="GBN47061.1"/>
    <property type="molecule type" value="Genomic_DNA"/>
</dbReference>
<dbReference type="Proteomes" id="UP000499080">
    <property type="component" value="Unassembled WGS sequence"/>
</dbReference>
<dbReference type="AlphaFoldDB" id="A0A4Y2P6Z6"/>
<name>A0A4Y2P6Z6_ARAVE</name>
<accession>A0A4Y2P6Z6</accession>
<proteinExistence type="predicted"/>
<evidence type="ECO:0000313" key="2">
    <source>
        <dbReference type="Proteomes" id="UP000499080"/>
    </source>
</evidence>
<reference evidence="1 2" key="1">
    <citation type="journal article" date="2019" name="Sci. Rep.">
        <title>Orb-weaving spider Araneus ventricosus genome elucidates the spidroin gene catalogue.</title>
        <authorList>
            <person name="Kono N."/>
            <person name="Nakamura H."/>
            <person name="Ohtoshi R."/>
            <person name="Moran D.A.P."/>
            <person name="Shinohara A."/>
            <person name="Yoshida Y."/>
            <person name="Fujiwara M."/>
            <person name="Mori M."/>
            <person name="Tomita M."/>
            <person name="Arakawa K."/>
        </authorList>
    </citation>
    <scope>NUCLEOTIDE SEQUENCE [LARGE SCALE GENOMIC DNA]</scope>
</reference>
<protein>
    <submittedName>
        <fullName evidence="1">Uncharacterized protein</fullName>
    </submittedName>
</protein>